<dbReference type="AlphaFoldDB" id="A0A645DRX6"/>
<dbReference type="InterPro" id="IPR016181">
    <property type="entry name" value="Acyl_CoA_acyltransferase"/>
</dbReference>
<evidence type="ECO:0000259" key="1">
    <source>
        <dbReference type="PROSITE" id="PS51186"/>
    </source>
</evidence>
<dbReference type="GO" id="GO:0005737">
    <property type="term" value="C:cytoplasm"/>
    <property type="evidence" value="ECO:0007669"/>
    <property type="project" value="TreeGrafter"/>
</dbReference>
<dbReference type="PANTHER" id="PTHR43441">
    <property type="entry name" value="RIBOSOMAL-PROTEIN-SERINE ACETYLTRANSFERASE"/>
    <property type="match status" value="1"/>
</dbReference>
<accession>A0A645DRX6</accession>
<dbReference type="Gene3D" id="3.40.630.30">
    <property type="match status" value="1"/>
</dbReference>
<dbReference type="EMBL" id="VSSQ01039041">
    <property type="protein sequence ID" value="MPM92061.1"/>
    <property type="molecule type" value="Genomic_DNA"/>
</dbReference>
<feature type="domain" description="N-acetyltransferase" evidence="1">
    <location>
        <begin position="28"/>
        <end position="173"/>
    </location>
</feature>
<dbReference type="InterPro" id="IPR000182">
    <property type="entry name" value="GNAT_dom"/>
</dbReference>
<reference evidence="2" key="1">
    <citation type="submission" date="2019-08" db="EMBL/GenBank/DDBJ databases">
        <authorList>
            <person name="Kucharzyk K."/>
            <person name="Murdoch R.W."/>
            <person name="Higgins S."/>
            <person name="Loffler F."/>
        </authorList>
    </citation>
    <scope>NUCLEOTIDE SEQUENCE</scope>
</reference>
<dbReference type="GO" id="GO:1990189">
    <property type="term" value="F:protein N-terminal-serine acetyltransferase activity"/>
    <property type="evidence" value="ECO:0007669"/>
    <property type="project" value="TreeGrafter"/>
</dbReference>
<dbReference type="PANTHER" id="PTHR43441:SF6">
    <property type="entry name" value="N-ACETYLTRANSFERASE DOMAIN-CONTAINING PROTEIN"/>
    <property type="match status" value="1"/>
</dbReference>
<dbReference type="PROSITE" id="PS51186">
    <property type="entry name" value="GNAT"/>
    <property type="match status" value="1"/>
</dbReference>
<dbReference type="GO" id="GO:0008999">
    <property type="term" value="F:protein-N-terminal-alanine acetyltransferase activity"/>
    <property type="evidence" value="ECO:0007669"/>
    <property type="project" value="TreeGrafter"/>
</dbReference>
<evidence type="ECO:0000313" key="2">
    <source>
        <dbReference type="EMBL" id="MPM92061.1"/>
    </source>
</evidence>
<dbReference type="InterPro" id="IPR051908">
    <property type="entry name" value="Ribosomal_N-acetyltransferase"/>
</dbReference>
<gene>
    <name evidence="2" type="ORF">SDC9_139195</name>
</gene>
<name>A0A645DRX6_9ZZZZ</name>
<sequence length="173" mass="19823">MEPKVRLYKPLLSDLWYRKQLLGDPETMSYNRGYELGFAGYHNETGCIDFPESDWESWYNWFCKSEPERYYAYIVRCSDGAFLGEVNLHRNASGGWYDMGIVLDAAHRGKGYSTEALRLLLAEAFDRLGASEVRNDFELERSAALKAHLAAGFRVIGEEDGIVRVGITKEEFE</sequence>
<proteinExistence type="predicted"/>
<protein>
    <recommendedName>
        <fullName evidence="1">N-acetyltransferase domain-containing protein</fullName>
    </recommendedName>
</protein>
<dbReference type="Pfam" id="PF13302">
    <property type="entry name" value="Acetyltransf_3"/>
    <property type="match status" value="1"/>
</dbReference>
<comment type="caution">
    <text evidence="2">The sequence shown here is derived from an EMBL/GenBank/DDBJ whole genome shotgun (WGS) entry which is preliminary data.</text>
</comment>
<organism evidence="2">
    <name type="scientific">bioreactor metagenome</name>
    <dbReference type="NCBI Taxonomy" id="1076179"/>
    <lineage>
        <taxon>unclassified sequences</taxon>
        <taxon>metagenomes</taxon>
        <taxon>ecological metagenomes</taxon>
    </lineage>
</organism>
<dbReference type="SUPFAM" id="SSF55729">
    <property type="entry name" value="Acyl-CoA N-acyltransferases (Nat)"/>
    <property type="match status" value="1"/>
</dbReference>